<dbReference type="EMBL" id="CP003703">
    <property type="protein sequence ID" value="AFN65452.1"/>
    <property type="molecule type" value="Genomic_DNA"/>
</dbReference>
<organism evidence="2 3">
    <name type="scientific">Mycoplasma wenyonii (strain Massachusetts)</name>
    <name type="common">Eperythrozoon wenyonii</name>
    <dbReference type="NCBI Taxonomy" id="1197325"/>
    <lineage>
        <taxon>Bacteria</taxon>
        <taxon>Bacillati</taxon>
        <taxon>Mycoplasmatota</taxon>
        <taxon>Mollicutes</taxon>
        <taxon>Mycoplasmataceae</taxon>
        <taxon>Mycoplasma</taxon>
    </lineage>
</organism>
<dbReference type="HOGENOM" id="CLU_067096_2_2_14"/>
<accession>I6ZFP8</accession>
<dbReference type="Pfam" id="PF14681">
    <property type="entry name" value="UPRTase"/>
    <property type="match status" value="1"/>
</dbReference>
<dbReference type="STRING" id="1197325.WEN_03375"/>
<dbReference type="Proteomes" id="UP000009005">
    <property type="component" value="Chromosome"/>
</dbReference>
<dbReference type="InterPro" id="IPR000836">
    <property type="entry name" value="PRTase_dom"/>
</dbReference>
<dbReference type="RefSeq" id="WP_014850161.1">
    <property type="nucleotide sequence ID" value="NC_018149.1"/>
</dbReference>
<feature type="domain" description="Phosphoribosyltransferase" evidence="1">
    <location>
        <begin position="5"/>
        <end position="205"/>
    </location>
</feature>
<proteinExistence type="predicted"/>
<name>I6ZFP8_MYCWM</name>
<dbReference type="InterPro" id="IPR029057">
    <property type="entry name" value="PRTase-like"/>
</dbReference>
<dbReference type="SUPFAM" id="SSF53271">
    <property type="entry name" value="PRTase-like"/>
    <property type="match status" value="1"/>
</dbReference>
<dbReference type="CDD" id="cd06223">
    <property type="entry name" value="PRTases_typeI"/>
    <property type="match status" value="1"/>
</dbReference>
<evidence type="ECO:0000313" key="2">
    <source>
        <dbReference type="EMBL" id="AFN65452.1"/>
    </source>
</evidence>
<evidence type="ECO:0000259" key="1">
    <source>
        <dbReference type="Pfam" id="PF14681"/>
    </source>
</evidence>
<dbReference type="GO" id="GO:0004845">
    <property type="term" value="F:uracil phosphoribosyltransferase activity"/>
    <property type="evidence" value="ECO:0007669"/>
    <property type="project" value="UniProtKB-EC"/>
</dbReference>
<dbReference type="Gene3D" id="3.40.50.2020">
    <property type="match status" value="1"/>
</dbReference>
<dbReference type="KEGG" id="mwe:WEN_03375"/>
<dbReference type="EC" id="2.4.2.9" evidence="2"/>
<gene>
    <name evidence="2" type="primary">upp</name>
    <name evidence="2" type="ordered locus">WEN_03375</name>
</gene>
<keyword evidence="3" id="KW-1185">Reference proteome</keyword>
<reference evidence="2 3" key="1">
    <citation type="journal article" date="2012" name="J. Bacteriol.">
        <title>Complete genome sequence of Mycoplasma wenyonii strain Massachusetts.</title>
        <authorList>
            <person name="Dos Santos A.P."/>
            <person name="Guimaraes A.M."/>
            <person name="do Nascimento N.C."/>
            <person name="Sanmiguel P.J."/>
            <person name="Messick J.B."/>
        </authorList>
    </citation>
    <scope>NUCLEOTIDE SEQUENCE [LARGE SCALE GENOMIC DNA]</scope>
    <source>
        <strain evidence="2 3">Massachusetts</strain>
    </source>
</reference>
<dbReference type="PATRIC" id="fig|1197325.3.peg.728"/>
<dbReference type="NCBIfam" id="NF001097">
    <property type="entry name" value="PRK00129.1"/>
    <property type="match status" value="1"/>
</dbReference>
<dbReference type="AlphaFoldDB" id="I6ZFP8"/>
<protein>
    <submittedName>
        <fullName evidence="2">Uracil phosphoribosyltransferase</fullName>
        <ecNumber evidence="2">2.4.2.9</ecNumber>
    </submittedName>
</protein>
<keyword evidence="2" id="KW-0328">Glycosyltransferase</keyword>
<dbReference type="OrthoDB" id="9781675at2"/>
<sequence length="206" mass="22739">MAVVVSKNNLVQDWLIKVRDKNSDSVTFGNNLKKITLALATEAHSEFPMEDTTVESPFVSCPAKKISKPITVIPVLRSGLAMSDALQTFFEDCQTVHVGIYRDTNLNAVSYYEKFPEGIENSKVILCDPLIATAVTLTKSLDIIAKYNCKNITVLGIIISKHAVELLTQKYPHVNIYVAAMDEELNSKGYIIPGAGDAGDRLYRTK</sequence>
<evidence type="ECO:0000313" key="3">
    <source>
        <dbReference type="Proteomes" id="UP000009005"/>
    </source>
</evidence>
<keyword evidence="2" id="KW-0808">Transferase</keyword>